<keyword evidence="3" id="KW-1185">Reference proteome</keyword>
<gene>
    <name evidence="2" type="ORF">BJ984_002159</name>
</gene>
<dbReference type="NCBIfam" id="NF033859">
    <property type="entry name" value="SMEK_N"/>
    <property type="match status" value="1"/>
</dbReference>
<evidence type="ECO:0000313" key="3">
    <source>
        <dbReference type="Proteomes" id="UP000549913"/>
    </source>
</evidence>
<dbReference type="RefSeq" id="WP_179548035.1">
    <property type="nucleotide sequence ID" value="NZ_BSEW01000002.1"/>
</dbReference>
<reference evidence="2 3" key="1">
    <citation type="submission" date="2020-07" db="EMBL/GenBank/DDBJ databases">
        <title>Sequencing the genomes of 1000 actinobacteria strains.</title>
        <authorList>
            <person name="Klenk H.-P."/>
        </authorList>
    </citation>
    <scope>NUCLEOTIDE SEQUENCE [LARGE SCALE GENOMIC DNA]</scope>
    <source>
        <strain evidence="2 3">DSM 26474</strain>
    </source>
</reference>
<protein>
    <recommendedName>
        <fullName evidence="1">SMEK domain-containing protein</fullName>
    </recommendedName>
</protein>
<dbReference type="Pfam" id="PF21941">
    <property type="entry name" value="SMEK_N"/>
    <property type="match status" value="1"/>
</dbReference>
<dbReference type="InterPro" id="IPR047740">
    <property type="entry name" value="SMEK_dom"/>
</dbReference>
<comment type="caution">
    <text evidence="2">The sequence shown here is derived from an EMBL/GenBank/DDBJ whole genome shotgun (WGS) entry which is preliminary data.</text>
</comment>
<accession>A0A852SQ92</accession>
<organism evidence="2 3">
    <name type="scientific">Herbiconiux flava</name>
    <dbReference type="NCBI Taxonomy" id="881268"/>
    <lineage>
        <taxon>Bacteria</taxon>
        <taxon>Bacillati</taxon>
        <taxon>Actinomycetota</taxon>
        <taxon>Actinomycetes</taxon>
        <taxon>Micrococcales</taxon>
        <taxon>Microbacteriaceae</taxon>
        <taxon>Herbiconiux</taxon>
    </lineage>
</organism>
<dbReference type="EMBL" id="JACCBM010000001">
    <property type="protein sequence ID" value="NYD71001.1"/>
    <property type="molecule type" value="Genomic_DNA"/>
</dbReference>
<sequence>MNDVETRSRIFRYESILRYQTKTMYANGHLLADYCETVIQQSLNAAFGLALRNANADYPNLKAVDHLNPNRTLAVQATRAVSKAKVEGTIALFKSERTKAGSPLENVTELHIVGLECAKPSMGTQVLRLDKDVTVKTYSLLLGLDVRNLASGQLDAVERVFHGLTTVEGLNLHNDKEEVKEILRHFDRPALHDSRGVEGNWSDMLSTMKDLRRLIARGTDAAGRQITRPYSTFEPKAQALLKHIYDLTSGISRAIAATLASANPFGQIDLNDAARVDVYRISIQRDVSALAAEFELNAPRWGTPLADDDLCPTCGQSLP</sequence>
<feature type="domain" description="SMEK" evidence="1">
    <location>
        <begin position="15"/>
        <end position="99"/>
    </location>
</feature>
<name>A0A852SQ92_9MICO</name>
<evidence type="ECO:0000259" key="1">
    <source>
        <dbReference type="Pfam" id="PF21941"/>
    </source>
</evidence>
<proteinExistence type="predicted"/>
<dbReference type="Proteomes" id="UP000549913">
    <property type="component" value="Unassembled WGS sequence"/>
</dbReference>
<evidence type="ECO:0000313" key="2">
    <source>
        <dbReference type="EMBL" id="NYD71001.1"/>
    </source>
</evidence>
<dbReference type="AlphaFoldDB" id="A0A852SQ92"/>